<name>A0A7X1ZDX4_9PROT</name>
<feature type="binding site" evidence="6">
    <location>
        <begin position="38"/>
        <end position="40"/>
    </location>
    <ligand>
        <name>S-adenosyl-L-methionine</name>
        <dbReference type="ChEBI" id="CHEBI:59789"/>
    </ligand>
</feature>
<dbReference type="AlphaFoldDB" id="A0A7X1ZDX4"/>
<dbReference type="PIRSF" id="PIRSF004486">
    <property type="entry name" value="MraW"/>
    <property type="match status" value="1"/>
</dbReference>
<dbReference type="SUPFAM" id="SSF81799">
    <property type="entry name" value="Putative methyltransferase TM0872, insert domain"/>
    <property type="match status" value="1"/>
</dbReference>
<dbReference type="Pfam" id="PF01795">
    <property type="entry name" value="Methyltransf_5"/>
    <property type="match status" value="1"/>
</dbReference>
<comment type="subcellular location">
    <subcellularLocation>
        <location evidence="6">Cytoplasm</location>
    </subcellularLocation>
</comment>
<keyword evidence="9" id="KW-1185">Reference proteome</keyword>
<evidence type="ECO:0000256" key="7">
    <source>
        <dbReference type="SAM" id="MobiDB-lite"/>
    </source>
</evidence>
<dbReference type="EC" id="2.1.1.199" evidence="6"/>
<dbReference type="InterPro" id="IPR023397">
    <property type="entry name" value="SAM-dep_MeTrfase_MraW_recog"/>
</dbReference>
<keyword evidence="5 6" id="KW-0949">S-adenosyl-L-methionine</keyword>
<keyword evidence="3 6" id="KW-0489">Methyltransferase</keyword>
<comment type="catalytic activity">
    <reaction evidence="6">
        <text>cytidine(1402) in 16S rRNA + S-adenosyl-L-methionine = N(4)-methylcytidine(1402) in 16S rRNA + S-adenosyl-L-homocysteine + H(+)</text>
        <dbReference type="Rhea" id="RHEA:42928"/>
        <dbReference type="Rhea" id="RHEA-COMP:10286"/>
        <dbReference type="Rhea" id="RHEA-COMP:10287"/>
        <dbReference type="ChEBI" id="CHEBI:15378"/>
        <dbReference type="ChEBI" id="CHEBI:57856"/>
        <dbReference type="ChEBI" id="CHEBI:59789"/>
        <dbReference type="ChEBI" id="CHEBI:74506"/>
        <dbReference type="ChEBI" id="CHEBI:82748"/>
        <dbReference type="EC" id="2.1.1.199"/>
    </reaction>
</comment>
<feature type="region of interest" description="Disordered" evidence="7">
    <location>
        <begin position="263"/>
        <end position="333"/>
    </location>
</feature>
<dbReference type="GO" id="GO:0070475">
    <property type="term" value="P:rRNA base methylation"/>
    <property type="evidence" value="ECO:0007669"/>
    <property type="project" value="UniProtKB-UniRule"/>
</dbReference>
<dbReference type="Proteomes" id="UP000434582">
    <property type="component" value="Unassembled WGS sequence"/>
</dbReference>
<evidence type="ECO:0000256" key="2">
    <source>
        <dbReference type="ARBA" id="ARBA00022552"/>
    </source>
</evidence>
<evidence type="ECO:0000256" key="3">
    <source>
        <dbReference type="ARBA" id="ARBA00022603"/>
    </source>
</evidence>
<dbReference type="EMBL" id="WIVE01000025">
    <property type="protein sequence ID" value="MQX36731.1"/>
    <property type="molecule type" value="Genomic_DNA"/>
</dbReference>
<feature type="binding site" evidence="6">
    <location>
        <position position="112"/>
    </location>
    <ligand>
        <name>S-adenosyl-L-methionine</name>
        <dbReference type="ChEBI" id="CHEBI:59789"/>
    </ligand>
</feature>
<gene>
    <name evidence="6 8" type="primary">rsmH</name>
    <name evidence="8" type="ORF">GHC57_09405</name>
</gene>
<dbReference type="PANTHER" id="PTHR11265">
    <property type="entry name" value="S-ADENOSYL-METHYLTRANSFERASE MRAW"/>
    <property type="match status" value="1"/>
</dbReference>
<feature type="binding site" evidence="6">
    <location>
        <position position="57"/>
    </location>
    <ligand>
        <name>S-adenosyl-L-methionine</name>
        <dbReference type="ChEBI" id="CHEBI:59789"/>
    </ligand>
</feature>
<dbReference type="GO" id="GO:0071424">
    <property type="term" value="F:rRNA (cytosine-N4-)-methyltransferase activity"/>
    <property type="evidence" value="ECO:0007669"/>
    <property type="project" value="UniProtKB-UniRule"/>
</dbReference>
<evidence type="ECO:0000256" key="5">
    <source>
        <dbReference type="ARBA" id="ARBA00022691"/>
    </source>
</evidence>
<evidence type="ECO:0000256" key="6">
    <source>
        <dbReference type="HAMAP-Rule" id="MF_01007"/>
    </source>
</evidence>
<dbReference type="HAMAP" id="MF_01007">
    <property type="entry name" value="16SrRNA_methyltr_H"/>
    <property type="match status" value="1"/>
</dbReference>
<sequence>MSPVTTPPAHVSVMAAEVVAALAVRDGGVYVDGTFGAGGYTRAILAASPTCTVWAIDRDPVVVPLADALAAEHPGRLRLVPGRFGAMDRLLAAEGVAGVDGVALDIGVSSLQIDDAARGFSFQADGPLDMRMGSDGPSAADLVNEADEADLCRIIATLGEERYARRVARAIVAARTEAPIQRTGRLAAVVRAAIPGAARQQARDGIDPATRTFQALRLHVNDELGELKAGLAAAERLLGPGGRLAVVSFHSLEDRLVKTFLRDRTGDRPNPSRHLPAAANDAGGGPAAPPFRAIGRKALRPGEAEVAANPRARSARLRVAERTEAPSTQGGPP</sequence>
<dbReference type="NCBIfam" id="TIGR00006">
    <property type="entry name" value="16S rRNA (cytosine(1402)-N(4))-methyltransferase RsmH"/>
    <property type="match status" value="1"/>
</dbReference>
<dbReference type="InterPro" id="IPR002903">
    <property type="entry name" value="RsmH"/>
</dbReference>
<comment type="similarity">
    <text evidence="1 6">Belongs to the methyltransferase superfamily. RsmH family.</text>
</comment>
<keyword evidence="6" id="KW-0963">Cytoplasm</keyword>
<evidence type="ECO:0000313" key="8">
    <source>
        <dbReference type="EMBL" id="MQX36731.1"/>
    </source>
</evidence>
<organism evidence="8 9">
    <name type="scientific">Roseospira navarrensis</name>
    <dbReference type="NCBI Taxonomy" id="140058"/>
    <lineage>
        <taxon>Bacteria</taxon>
        <taxon>Pseudomonadati</taxon>
        <taxon>Pseudomonadota</taxon>
        <taxon>Alphaproteobacteria</taxon>
        <taxon>Rhodospirillales</taxon>
        <taxon>Rhodospirillaceae</taxon>
        <taxon>Roseospira</taxon>
    </lineage>
</organism>
<dbReference type="Gene3D" id="3.40.50.150">
    <property type="entry name" value="Vaccinia Virus protein VP39"/>
    <property type="match status" value="1"/>
</dbReference>
<dbReference type="InterPro" id="IPR029063">
    <property type="entry name" value="SAM-dependent_MTases_sf"/>
</dbReference>
<feature type="binding site" evidence="6">
    <location>
        <position position="84"/>
    </location>
    <ligand>
        <name>S-adenosyl-L-methionine</name>
        <dbReference type="ChEBI" id="CHEBI:59789"/>
    </ligand>
</feature>
<comment type="caution">
    <text evidence="8">The sequence shown here is derived from an EMBL/GenBank/DDBJ whole genome shotgun (WGS) entry which is preliminary data.</text>
</comment>
<dbReference type="GO" id="GO:0005737">
    <property type="term" value="C:cytoplasm"/>
    <property type="evidence" value="ECO:0007669"/>
    <property type="project" value="UniProtKB-SubCell"/>
</dbReference>
<evidence type="ECO:0000256" key="4">
    <source>
        <dbReference type="ARBA" id="ARBA00022679"/>
    </source>
</evidence>
<evidence type="ECO:0000256" key="1">
    <source>
        <dbReference type="ARBA" id="ARBA00010396"/>
    </source>
</evidence>
<dbReference type="Gene3D" id="1.10.150.170">
    <property type="entry name" value="Putative methyltransferase TM0872, insert domain"/>
    <property type="match status" value="1"/>
</dbReference>
<proteinExistence type="inferred from homology"/>
<feature type="binding site" evidence="6">
    <location>
        <position position="105"/>
    </location>
    <ligand>
        <name>S-adenosyl-L-methionine</name>
        <dbReference type="ChEBI" id="CHEBI:59789"/>
    </ligand>
</feature>
<accession>A0A7X1ZDX4</accession>
<dbReference type="SUPFAM" id="SSF53335">
    <property type="entry name" value="S-adenosyl-L-methionine-dependent methyltransferases"/>
    <property type="match status" value="1"/>
</dbReference>
<keyword evidence="4 6" id="KW-0808">Transferase</keyword>
<protein>
    <recommendedName>
        <fullName evidence="6">Ribosomal RNA small subunit methyltransferase H</fullName>
        <ecNumber evidence="6">2.1.1.199</ecNumber>
    </recommendedName>
    <alternativeName>
        <fullName evidence="6">16S rRNA m(4)C1402 methyltransferase</fullName>
    </alternativeName>
    <alternativeName>
        <fullName evidence="6">rRNA (cytosine-N(4)-)-methyltransferase RsmH</fullName>
    </alternativeName>
</protein>
<evidence type="ECO:0000313" key="9">
    <source>
        <dbReference type="Proteomes" id="UP000434582"/>
    </source>
</evidence>
<reference evidence="8 9" key="1">
    <citation type="submission" date="2019-10" db="EMBL/GenBank/DDBJ databases">
        <title>Draft whole-genome sequence of the purple nonsulfur photosynthetic bacterium Roseospira navarrensis DSM 15114.</title>
        <authorList>
            <person name="Kyndt J.A."/>
            <person name="Meyer T.E."/>
        </authorList>
    </citation>
    <scope>NUCLEOTIDE SEQUENCE [LARGE SCALE GENOMIC DNA]</scope>
    <source>
        <strain evidence="8 9">DSM 15114</strain>
    </source>
</reference>
<dbReference type="PANTHER" id="PTHR11265:SF0">
    <property type="entry name" value="12S RRNA N4-METHYLCYTIDINE METHYLTRANSFERASE"/>
    <property type="match status" value="1"/>
</dbReference>
<comment type="function">
    <text evidence="6">Specifically methylates the N4 position of cytidine in position 1402 (C1402) of 16S rRNA.</text>
</comment>
<dbReference type="RefSeq" id="WP_153343495.1">
    <property type="nucleotide sequence ID" value="NZ_WIVE01000025.1"/>
</dbReference>
<keyword evidence="2 6" id="KW-0698">rRNA processing</keyword>
<dbReference type="OrthoDB" id="9806637at2"/>